<evidence type="ECO:0000313" key="2">
    <source>
        <dbReference type="EMBL" id="CAF0911562.1"/>
    </source>
</evidence>
<accession>A0A813X1K5</accession>
<protein>
    <submittedName>
        <fullName evidence="1">Uncharacterized protein</fullName>
    </submittedName>
</protein>
<dbReference type="EMBL" id="CAJNON010000069">
    <property type="protein sequence ID" value="CAF0911562.1"/>
    <property type="molecule type" value="Genomic_DNA"/>
</dbReference>
<sequence>MPASIDVELVLRTIDDATRDWKQKFQTTTNELLEDIGQLFYSCVQALSELSIATDDNEKSKDDRLNAERIVSKLKELRHSLGNIWPDNMNSFGRDIFNVDIYRVDAAEFFQPVPFYPNDDFIMKLYRWSVYNMDGIVIYRYYLERSEMIPGQPYYVLGRSESSGHAQIQPYGTTIPDYNQMKIHVIDDLKGQGSSPIISLVLPSSNN</sequence>
<gene>
    <name evidence="1" type="ORF">JYZ213_LOCUS8858</name>
    <name evidence="3" type="ORF">OKA104_LOCUS11499</name>
    <name evidence="4" type="ORF">OXD698_LOCUS22777</name>
    <name evidence="2" type="ORF">VCS650_LOCUS9871</name>
</gene>
<organism evidence="1 5">
    <name type="scientific">Adineta steineri</name>
    <dbReference type="NCBI Taxonomy" id="433720"/>
    <lineage>
        <taxon>Eukaryota</taxon>
        <taxon>Metazoa</taxon>
        <taxon>Spiralia</taxon>
        <taxon>Gnathifera</taxon>
        <taxon>Rotifera</taxon>
        <taxon>Eurotatoria</taxon>
        <taxon>Bdelloidea</taxon>
        <taxon>Adinetida</taxon>
        <taxon>Adinetidae</taxon>
        <taxon>Adineta</taxon>
    </lineage>
</organism>
<evidence type="ECO:0000313" key="5">
    <source>
        <dbReference type="Proteomes" id="UP000663845"/>
    </source>
</evidence>
<dbReference type="Proteomes" id="UP000663844">
    <property type="component" value="Unassembled WGS sequence"/>
</dbReference>
<evidence type="ECO:0000313" key="1">
    <source>
        <dbReference type="EMBL" id="CAF0869131.1"/>
    </source>
</evidence>
<dbReference type="Proteomes" id="UP000663891">
    <property type="component" value="Unassembled WGS sequence"/>
</dbReference>
<dbReference type="EMBL" id="CAJOAZ010001970">
    <property type="protein sequence ID" value="CAF3878818.1"/>
    <property type="molecule type" value="Genomic_DNA"/>
</dbReference>
<dbReference type="Proteomes" id="UP000663845">
    <property type="component" value="Unassembled WGS sequence"/>
</dbReference>
<evidence type="ECO:0000313" key="3">
    <source>
        <dbReference type="EMBL" id="CAF3686565.1"/>
    </source>
</evidence>
<proteinExistence type="predicted"/>
<dbReference type="OrthoDB" id="9996852at2759"/>
<reference evidence="1" key="1">
    <citation type="submission" date="2021-02" db="EMBL/GenBank/DDBJ databases">
        <authorList>
            <person name="Nowell W R."/>
        </authorList>
    </citation>
    <scope>NUCLEOTIDE SEQUENCE</scope>
</reference>
<dbReference type="AlphaFoldDB" id="A0A813X1K5"/>
<dbReference type="Proteomes" id="UP000663881">
    <property type="component" value="Unassembled WGS sequence"/>
</dbReference>
<name>A0A813X1K5_9BILA</name>
<dbReference type="EMBL" id="CAJNOG010000061">
    <property type="protein sequence ID" value="CAF0869131.1"/>
    <property type="molecule type" value="Genomic_DNA"/>
</dbReference>
<comment type="caution">
    <text evidence="1">The sequence shown here is derived from an EMBL/GenBank/DDBJ whole genome shotgun (WGS) entry which is preliminary data.</text>
</comment>
<dbReference type="EMBL" id="CAJOAY010000534">
    <property type="protein sequence ID" value="CAF3686565.1"/>
    <property type="molecule type" value="Genomic_DNA"/>
</dbReference>
<evidence type="ECO:0000313" key="4">
    <source>
        <dbReference type="EMBL" id="CAF3878818.1"/>
    </source>
</evidence>